<dbReference type="PANTHER" id="PTHR12905:SF0">
    <property type="entry name" value="CALCINEURIN-LIKE PHOSPHOESTERASE DOMAIN-CONTAINING PROTEIN"/>
    <property type="match status" value="1"/>
</dbReference>
<proteinExistence type="predicted"/>
<dbReference type="PANTHER" id="PTHR12905">
    <property type="entry name" value="METALLOPHOSPHOESTERASE"/>
    <property type="match status" value="1"/>
</dbReference>
<dbReference type="InterPro" id="IPR051693">
    <property type="entry name" value="UPF0046_metallophosphoest"/>
</dbReference>
<reference evidence="2 3" key="1">
    <citation type="journal article" date="2014" name="Nat. Commun.">
        <title>Multiple recent horizontal transfers of a large genomic region in cheese making fungi.</title>
        <authorList>
            <person name="Cheeseman K."/>
            <person name="Ropars J."/>
            <person name="Renault P."/>
            <person name="Dupont J."/>
            <person name="Gouzy J."/>
            <person name="Branca A."/>
            <person name="Abraham A.L."/>
            <person name="Ceppi M."/>
            <person name="Conseiller E."/>
            <person name="Debuchy R."/>
            <person name="Malagnac F."/>
            <person name="Goarin A."/>
            <person name="Silar P."/>
            <person name="Lacoste S."/>
            <person name="Sallet E."/>
            <person name="Bensimon A."/>
            <person name="Giraud T."/>
            <person name="Brygoo Y."/>
        </authorList>
    </citation>
    <scope>NUCLEOTIDE SEQUENCE [LARGE SCALE GENOMIC DNA]</scope>
    <source>
        <strain evidence="3">FM 013</strain>
    </source>
</reference>
<dbReference type="InterPro" id="IPR004843">
    <property type="entry name" value="Calcineurin-like_PHP"/>
</dbReference>
<evidence type="ECO:0000313" key="2">
    <source>
        <dbReference type="EMBL" id="CRL28683.1"/>
    </source>
</evidence>
<feature type="domain" description="Calcineurin-like phosphoesterase" evidence="1">
    <location>
        <begin position="63"/>
        <end position="224"/>
    </location>
</feature>
<keyword evidence="3" id="KW-1185">Reference proteome</keyword>
<dbReference type="Gene3D" id="3.60.21.10">
    <property type="match status" value="1"/>
</dbReference>
<dbReference type="SUPFAM" id="SSF56300">
    <property type="entry name" value="Metallo-dependent phosphatases"/>
    <property type="match status" value="1"/>
</dbReference>
<accession>A0A0G4PR89</accession>
<dbReference type="InterPro" id="IPR029052">
    <property type="entry name" value="Metallo-depent_PP-like"/>
</dbReference>
<dbReference type="EMBL" id="HG793162">
    <property type="protein sequence ID" value="CRL28683.1"/>
    <property type="molecule type" value="Genomic_DNA"/>
</dbReference>
<gene>
    <name evidence="2" type="ORF">PCAMFM013_S029g000099</name>
</gene>
<dbReference type="Proteomes" id="UP000053732">
    <property type="component" value="Unassembled WGS sequence"/>
</dbReference>
<dbReference type="Pfam" id="PF00149">
    <property type="entry name" value="Metallophos"/>
    <property type="match status" value="1"/>
</dbReference>
<dbReference type="AlphaFoldDB" id="A0A0G4PR89"/>
<evidence type="ECO:0000259" key="1">
    <source>
        <dbReference type="Pfam" id="PF00149"/>
    </source>
</evidence>
<name>A0A0G4PR89_PENC3</name>
<dbReference type="CDD" id="cd07379">
    <property type="entry name" value="MPP_239FB"/>
    <property type="match status" value="1"/>
</dbReference>
<organism evidence="2 3">
    <name type="scientific">Penicillium camemberti (strain FM 013)</name>
    <dbReference type="NCBI Taxonomy" id="1429867"/>
    <lineage>
        <taxon>Eukaryota</taxon>
        <taxon>Fungi</taxon>
        <taxon>Dikarya</taxon>
        <taxon>Ascomycota</taxon>
        <taxon>Pezizomycotina</taxon>
        <taxon>Eurotiomycetes</taxon>
        <taxon>Eurotiomycetidae</taxon>
        <taxon>Eurotiales</taxon>
        <taxon>Aspergillaceae</taxon>
        <taxon>Penicillium</taxon>
    </lineage>
</organism>
<dbReference type="GO" id="GO:0016787">
    <property type="term" value="F:hydrolase activity"/>
    <property type="evidence" value="ECO:0007669"/>
    <property type="project" value="InterPro"/>
</dbReference>
<sequence length="300" mass="33903">MPSLTDLLNPQPPTAWEQFLAQPCVFLARKLYTWHQTIPAKPLTNPVTIICISDTHNSQPSLPDGDILIHSGDLTQSGSLRELQATLTWLRAQPHPTKIVVAGNHDMLLDTARDNSDQAIAERAQLDWGEIIYLENQETTVSCANGRQLRIYGSPLTARYGNWGFQYPRNQDVWTGSVPDRIDVLITHGPPRGHLDLLNMGCVHLLRELWRVKPKLHVFGHVHAGAGTEWILFDTFQEAYERTIVARGGVWNLLFIIHQFVKTFFNPSVEAKCLLVNSAIVEGLRDDERRRPVKLITDQA</sequence>
<protein>
    <submittedName>
        <fullName evidence="2">Metallophosphoesterase</fullName>
    </submittedName>
</protein>
<evidence type="ECO:0000313" key="3">
    <source>
        <dbReference type="Proteomes" id="UP000053732"/>
    </source>
</evidence>